<comment type="caution">
    <text evidence="1">The sequence shown here is derived from an EMBL/GenBank/DDBJ whole genome shotgun (WGS) entry which is preliminary data.</text>
</comment>
<dbReference type="STRING" id="52247.A0A4T0X0B5"/>
<dbReference type="Gene3D" id="3.90.1410.10">
    <property type="entry name" value="set domain protein methyltransferase, domain 1"/>
    <property type="match status" value="1"/>
</dbReference>
<name>A0A4T0X0B5_9ASCO</name>
<protein>
    <recommendedName>
        <fullName evidence="3">SET domain-containing protein</fullName>
    </recommendedName>
</protein>
<proteinExistence type="predicted"/>
<accession>A0A4T0X0B5</accession>
<dbReference type="AlphaFoldDB" id="A0A4T0X0B5"/>
<sequence>MMLNTLIDNAAAQGAIIDERITFEKTEDSGISAFLKPNSLTIDPIVIEIPNSMIIKPDDAYRAFNLEAELIGNYEDLIFKIYIAGLLSGRVKNEYFEPYIMLLPHPSEIGSPLTMSDEELKLFKDTSLQIKFIKERKHSLKDQFELVRSYIEGITFDEFLWAHLIITSRAFPYKIINPNSKPNLVMLLPIIDLLNHRPNSKVEWSSDSSGNFRLSALLPPSTDLQRIEVFNNYGPKGNAELFMGYGFVLEDNEYETLQLSLSLPHKLKSDLKNQWNIRLPTIDDYTFLVDQNSDHRDETDKLEEASDITVFMLNKFHPIATGLLEVFAFVCRNEGDEGLTLKNTLNGLNQLKKSLELKFLNKLDKMPVLNTTKVSSEIYAKSVIFRKGQLKVYNMAKSEIKAREKQLLKEYRQYLITIKDIYKNESEEFGNFMKIMEWDKDISHLTKMDMELIFRLWLLKAINYRRSGNAQNSKFDLNWLFDLFEQKYQSFDVGNSEEYMIKLYSQIMSKIIKNASEVMKGNHWELKDWLIVDNIVTENSYEKGKSLEPILIGPLNLF</sequence>
<dbReference type="GO" id="GO:0005634">
    <property type="term" value="C:nucleus"/>
    <property type="evidence" value="ECO:0007669"/>
    <property type="project" value="TreeGrafter"/>
</dbReference>
<dbReference type="PANTHER" id="PTHR13271">
    <property type="entry name" value="UNCHARACTERIZED PUTATIVE METHYLTRANSFERASE"/>
    <property type="match status" value="1"/>
</dbReference>
<dbReference type="GO" id="GO:0016279">
    <property type="term" value="F:protein-lysine N-methyltransferase activity"/>
    <property type="evidence" value="ECO:0007669"/>
    <property type="project" value="TreeGrafter"/>
</dbReference>
<dbReference type="Proteomes" id="UP000307173">
    <property type="component" value="Unassembled WGS sequence"/>
</dbReference>
<gene>
    <name evidence="1" type="ORF">CANINC_002763</name>
</gene>
<evidence type="ECO:0008006" key="3">
    <source>
        <dbReference type="Google" id="ProtNLM"/>
    </source>
</evidence>
<organism evidence="1 2">
    <name type="scientific">Pichia inconspicua</name>
    <dbReference type="NCBI Taxonomy" id="52247"/>
    <lineage>
        <taxon>Eukaryota</taxon>
        <taxon>Fungi</taxon>
        <taxon>Dikarya</taxon>
        <taxon>Ascomycota</taxon>
        <taxon>Saccharomycotina</taxon>
        <taxon>Pichiomycetes</taxon>
        <taxon>Pichiales</taxon>
        <taxon>Pichiaceae</taxon>
        <taxon>Pichia</taxon>
    </lineage>
</organism>
<dbReference type="SUPFAM" id="SSF82199">
    <property type="entry name" value="SET domain"/>
    <property type="match status" value="1"/>
</dbReference>
<evidence type="ECO:0000313" key="1">
    <source>
        <dbReference type="EMBL" id="TID27122.1"/>
    </source>
</evidence>
<keyword evidence="2" id="KW-1185">Reference proteome</keyword>
<evidence type="ECO:0000313" key="2">
    <source>
        <dbReference type="Proteomes" id="UP000307173"/>
    </source>
</evidence>
<dbReference type="InterPro" id="IPR050600">
    <property type="entry name" value="SETD3_SETD6_MTase"/>
</dbReference>
<dbReference type="OrthoDB" id="42889at2759"/>
<dbReference type="EMBL" id="SELW01000450">
    <property type="protein sequence ID" value="TID27122.1"/>
    <property type="molecule type" value="Genomic_DNA"/>
</dbReference>
<dbReference type="PANTHER" id="PTHR13271:SF147">
    <property type="entry name" value="PROTEIN-LYSINE N-METHYLTRANSFERASE EFM1-RELATED"/>
    <property type="match status" value="1"/>
</dbReference>
<reference evidence="1 2" key="1">
    <citation type="journal article" date="2019" name="Front. Genet.">
        <title>Whole-Genome Sequencing of the Opportunistic Yeast Pathogen Candida inconspicua Uncovers Its Hybrid Origin.</title>
        <authorList>
            <person name="Mixao V."/>
            <person name="Hansen A.P."/>
            <person name="Saus E."/>
            <person name="Boekhout T."/>
            <person name="Lass-Florl C."/>
            <person name="Gabaldon T."/>
        </authorList>
    </citation>
    <scope>NUCLEOTIDE SEQUENCE [LARGE SCALE GENOMIC DNA]</scope>
    <source>
        <strain evidence="1 2">CBS 180</strain>
    </source>
</reference>
<dbReference type="InterPro" id="IPR046341">
    <property type="entry name" value="SET_dom_sf"/>
</dbReference>